<dbReference type="GO" id="GO:0004843">
    <property type="term" value="F:cysteine-type deubiquitinase activity"/>
    <property type="evidence" value="ECO:0007669"/>
    <property type="project" value="UniProtKB-UniRule"/>
</dbReference>
<keyword evidence="2" id="KW-0175">Coiled coil</keyword>
<dbReference type="GO" id="GO:0016579">
    <property type="term" value="P:protein deubiquitination"/>
    <property type="evidence" value="ECO:0007669"/>
    <property type="project" value="InterPro"/>
</dbReference>
<gene>
    <name evidence="5" type="ORF">Z043_110737</name>
</gene>
<keyword evidence="1 5" id="KW-0378">Hydrolase</keyword>
<proteinExistence type="inferred from homology"/>
<feature type="coiled-coil region" evidence="2">
    <location>
        <begin position="302"/>
        <end position="332"/>
    </location>
</feature>
<dbReference type="Pfam" id="PF00443">
    <property type="entry name" value="UCH"/>
    <property type="match status" value="1"/>
</dbReference>
<evidence type="ECO:0000259" key="4">
    <source>
        <dbReference type="PROSITE" id="PS50235"/>
    </source>
</evidence>
<evidence type="ECO:0000256" key="2">
    <source>
        <dbReference type="SAM" id="Coils"/>
    </source>
</evidence>
<dbReference type="InterPro" id="IPR018200">
    <property type="entry name" value="USP_CS"/>
</dbReference>
<organism evidence="5 6">
    <name type="scientific">Scleropages formosus</name>
    <name type="common">Asian bonytongue</name>
    <name type="synonym">Osteoglossum formosum</name>
    <dbReference type="NCBI Taxonomy" id="113540"/>
    <lineage>
        <taxon>Eukaryota</taxon>
        <taxon>Metazoa</taxon>
        <taxon>Chordata</taxon>
        <taxon>Craniata</taxon>
        <taxon>Vertebrata</taxon>
        <taxon>Euteleostomi</taxon>
        <taxon>Actinopterygii</taxon>
        <taxon>Neopterygii</taxon>
        <taxon>Teleostei</taxon>
        <taxon>Osteoglossocephala</taxon>
        <taxon>Osteoglossomorpha</taxon>
        <taxon>Osteoglossiformes</taxon>
        <taxon>Osteoglossidae</taxon>
        <taxon>Scleropages</taxon>
    </lineage>
</organism>
<dbReference type="GO" id="GO:0005634">
    <property type="term" value="C:nucleus"/>
    <property type="evidence" value="ECO:0007669"/>
    <property type="project" value="TreeGrafter"/>
</dbReference>
<reference evidence="5 6" key="1">
    <citation type="submission" date="2015-08" db="EMBL/GenBank/DDBJ databases">
        <title>The genome of the Asian arowana (Scleropages formosus).</title>
        <authorList>
            <person name="Tan M.H."/>
            <person name="Gan H.M."/>
            <person name="Croft L.J."/>
            <person name="Austin C.M."/>
        </authorList>
    </citation>
    <scope>NUCLEOTIDE SEQUENCE [LARGE SCALE GENOMIC DNA]</scope>
    <source>
        <strain evidence="5">Aro1</strain>
    </source>
</reference>
<feature type="compositionally biased region" description="Acidic residues" evidence="3">
    <location>
        <begin position="701"/>
        <end position="710"/>
    </location>
</feature>
<protein>
    <recommendedName>
        <fullName evidence="1">Ubiquitin carboxyl-terminal hydrolase</fullName>
        <ecNumber evidence="1">3.4.19.12</ecNumber>
    </recommendedName>
</protein>
<dbReference type="GO" id="GO:0005829">
    <property type="term" value="C:cytosol"/>
    <property type="evidence" value="ECO:0007669"/>
    <property type="project" value="TreeGrafter"/>
</dbReference>
<accession>A0A0P7U7Y5</accession>
<dbReference type="AlphaFoldDB" id="A0A0P7U7Y5"/>
<dbReference type="Gene3D" id="3.90.70.10">
    <property type="entry name" value="Cysteine proteinases"/>
    <property type="match status" value="1"/>
</dbReference>
<feature type="region of interest" description="Disordered" evidence="3">
    <location>
        <begin position="646"/>
        <end position="767"/>
    </location>
</feature>
<comment type="catalytic activity">
    <reaction evidence="1">
        <text>Thiol-dependent hydrolysis of ester, thioester, amide, peptide and isopeptide bonds formed by the C-terminal Gly of ubiquitin (a 76-residue protein attached to proteins as an intracellular targeting signal).</text>
        <dbReference type="EC" id="3.4.19.12"/>
    </reaction>
</comment>
<feature type="region of interest" description="Disordered" evidence="3">
    <location>
        <begin position="372"/>
        <end position="395"/>
    </location>
</feature>
<dbReference type="InterPro" id="IPR050164">
    <property type="entry name" value="Peptidase_C19"/>
</dbReference>
<dbReference type="PROSITE" id="PS00972">
    <property type="entry name" value="USP_1"/>
    <property type="match status" value="1"/>
</dbReference>
<dbReference type="PROSITE" id="PS50235">
    <property type="entry name" value="USP_3"/>
    <property type="match status" value="1"/>
</dbReference>
<dbReference type="InterPro" id="IPR028889">
    <property type="entry name" value="USP"/>
</dbReference>
<dbReference type="PROSITE" id="PS00973">
    <property type="entry name" value="USP_2"/>
    <property type="match status" value="1"/>
</dbReference>
<evidence type="ECO:0000313" key="5">
    <source>
        <dbReference type="EMBL" id="KPP70434.1"/>
    </source>
</evidence>
<dbReference type="PANTHER" id="PTHR24006:SF678">
    <property type="entry name" value="UBIQUITIN CARBOXYL-TERMINAL HYDROLASE 28"/>
    <property type="match status" value="1"/>
</dbReference>
<sequence>MKCLRKRRSLWLVMDEPGAHREVGGLVEIRGHLQARGMSSQDKALEASVEESAANAKRKRCEASGESANPADWIRQDDWPVGVRNVGNTCWFSAVIQSLFHLPVFRRLDKRNVAFMQELRCLFALMVGSKRRFVDPSAAVELLKDAFRTSEAQQDVSEFTHKLLDWLEDAFQLAAHGSNPEDKQENPMVQLFYGTFVAERTIEGSTVSNIEQFGQYPLQVNGFNNLDECLEGAMVEGEIESLHSDQTFPCGRQRWFSKLPPVLTFELSRFEFNQSLGRPEKIHKKLEFPQVMYMDRYLHKNIEQMQGRREEVKKLKNQLMALHQKLESYKSYGSGPTKYPLADMLEYVLEFATTTPTSTSPVKDVRHQLQTLSGQEDAGPSESLTYQGPASQRSPVHKPFTQCRPVMDAPQHPSPHSISEEELLCVKSCLQRWRIEVENSINELKSSIEGISQSLGGMYSDGSLCQAPYRLHAVLVHEGQASAGHYWAYVYDHSRQCWLKCNDVSVTESSWEELVRDSYGGMTNASAYCLMYIDDSLPHLVAEDTDVETGQVLQGMDALPPILRRYVQEDNRWFKQELQEWEEQLCRRPQEEPTLPSQCVTQERPLEQVAEAVGADRQGRKWCRNLGKNQWKYRWKYRWKYHRKNRERNRERNQERNQEANQERNQEVNQERNQEANQERNQEKNQERNQSPEPVWKAEEMGESEAEAQPEAEPKPEAAEEGAGQEEAQAGGDEEEPQAEPQPQASPQEEAPAETNRRPTENQVSEVEIPNVGKILVRSDADGYNEEAMLTPAMQGIILAIAKARQTYDKDGPEAGLIKAFHEEYSRLYQLSQEETTPQSDPRLQHVLVYFFQNRAPNRVVERTLLEQSIGIMKEARAKLRLIKPEDMDMEEYMKWHEDYNLFRKVFVYLLTGLEQYQNGKVREALNYLVYAFQNNRELLMEGDRKGVEQQFIALYRRKCLTVSTPFTGPFSEPEPVCMTHRSHCVGALKISI</sequence>
<feature type="domain" description="USP" evidence="4">
    <location>
        <begin position="81"/>
        <end position="535"/>
    </location>
</feature>
<keyword evidence="1" id="KW-0833">Ubl conjugation pathway</keyword>
<dbReference type="GO" id="GO:0000077">
    <property type="term" value="P:DNA damage checkpoint signaling"/>
    <property type="evidence" value="ECO:0007669"/>
    <property type="project" value="TreeGrafter"/>
</dbReference>
<feature type="compositionally biased region" description="Polar residues" evidence="3">
    <location>
        <begin position="382"/>
        <end position="394"/>
    </location>
</feature>
<dbReference type="STRING" id="113540.ENSSFOP00015048743"/>
<feature type="compositionally biased region" description="Low complexity" evidence="3">
    <location>
        <begin position="739"/>
        <end position="754"/>
    </location>
</feature>
<dbReference type="EC" id="3.4.19.12" evidence="1"/>
<evidence type="ECO:0000313" key="6">
    <source>
        <dbReference type="Proteomes" id="UP000034805"/>
    </source>
</evidence>
<dbReference type="CDD" id="cd02665">
    <property type="entry name" value="Peptidase_C19I"/>
    <property type="match status" value="1"/>
</dbReference>
<name>A0A0P7U7Y5_SCLFO</name>
<evidence type="ECO:0000256" key="3">
    <source>
        <dbReference type="SAM" id="MobiDB-lite"/>
    </source>
</evidence>
<dbReference type="PANTHER" id="PTHR24006">
    <property type="entry name" value="UBIQUITIN CARBOXYL-TERMINAL HYDROLASE"/>
    <property type="match status" value="1"/>
</dbReference>
<feature type="compositionally biased region" description="Basic and acidic residues" evidence="3">
    <location>
        <begin position="648"/>
        <end position="687"/>
    </location>
</feature>
<dbReference type="SUPFAM" id="SSF54001">
    <property type="entry name" value="Cysteine proteinases"/>
    <property type="match status" value="1"/>
</dbReference>
<dbReference type="EMBL" id="JARO02003463">
    <property type="protein sequence ID" value="KPP70434.1"/>
    <property type="molecule type" value="Genomic_DNA"/>
</dbReference>
<comment type="caution">
    <text evidence="5">The sequence shown here is derived from an EMBL/GenBank/DDBJ whole genome shotgun (WGS) entry which is preliminary data.</text>
</comment>
<dbReference type="Proteomes" id="UP000034805">
    <property type="component" value="Unassembled WGS sequence"/>
</dbReference>
<keyword evidence="1" id="KW-0645">Protease</keyword>
<evidence type="ECO:0000256" key="1">
    <source>
        <dbReference type="RuleBase" id="RU366025"/>
    </source>
</evidence>
<dbReference type="GO" id="GO:0006508">
    <property type="term" value="P:proteolysis"/>
    <property type="evidence" value="ECO:0007669"/>
    <property type="project" value="UniProtKB-KW"/>
</dbReference>
<keyword evidence="1" id="KW-0788">Thiol protease</keyword>
<comment type="similarity">
    <text evidence="1">Belongs to the peptidase C19 family.</text>
</comment>
<dbReference type="InterPro" id="IPR001394">
    <property type="entry name" value="Peptidase_C19_UCH"/>
</dbReference>
<dbReference type="InterPro" id="IPR038765">
    <property type="entry name" value="Papain-like_cys_pep_sf"/>
</dbReference>